<organism evidence="1 2">
    <name type="scientific">Brevibacterium siliguriense</name>
    <dbReference type="NCBI Taxonomy" id="1136497"/>
    <lineage>
        <taxon>Bacteria</taxon>
        <taxon>Bacillati</taxon>
        <taxon>Actinomycetota</taxon>
        <taxon>Actinomycetes</taxon>
        <taxon>Micrococcales</taxon>
        <taxon>Brevibacteriaceae</taxon>
        <taxon>Brevibacterium</taxon>
    </lineage>
</organism>
<reference evidence="2" key="1">
    <citation type="submission" date="2016-10" db="EMBL/GenBank/DDBJ databases">
        <authorList>
            <person name="Varghese N."/>
            <person name="Submissions S."/>
        </authorList>
    </citation>
    <scope>NUCLEOTIDE SEQUENCE [LARGE SCALE GENOMIC DNA]</scope>
    <source>
        <strain evidence="2">DSM 23676</strain>
    </source>
</reference>
<dbReference type="STRING" id="1136497.SAMN04489752_1480"/>
<evidence type="ECO:0000313" key="1">
    <source>
        <dbReference type="EMBL" id="SDS33250.1"/>
    </source>
</evidence>
<protein>
    <submittedName>
        <fullName evidence="1">Uncharacterized protein</fullName>
    </submittedName>
</protein>
<name>A0A1H1RC19_9MICO</name>
<gene>
    <name evidence="1" type="ORF">SAMN04489752_1480</name>
</gene>
<evidence type="ECO:0000313" key="2">
    <source>
        <dbReference type="Proteomes" id="UP000199597"/>
    </source>
</evidence>
<keyword evidence="2" id="KW-1185">Reference proteome</keyword>
<accession>A0A1H1RC19</accession>
<sequence length="60" mass="6949">MSDRQHEISWGVRVNKPPHDMTREELEDALYSVADYASRRLSECVALKDIISKSITKKED</sequence>
<dbReference type="AlphaFoldDB" id="A0A1H1RC19"/>
<proteinExistence type="predicted"/>
<dbReference type="EMBL" id="LT629766">
    <property type="protein sequence ID" value="SDS33250.1"/>
    <property type="molecule type" value="Genomic_DNA"/>
</dbReference>
<dbReference type="Proteomes" id="UP000199597">
    <property type="component" value="Chromosome I"/>
</dbReference>